<dbReference type="AlphaFoldDB" id="K1QAR7"/>
<dbReference type="EMBL" id="JH818466">
    <property type="protein sequence ID" value="EKC28369.1"/>
    <property type="molecule type" value="Genomic_DNA"/>
</dbReference>
<dbReference type="InParanoid" id="K1QAR7"/>
<accession>K1QAR7</accession>
<dbReference type="HOGENOM" id="CLU_2485491_0_0_1"/>
<organism evidence="1">
    <name type="scientific">Magallana gigas</name>
    <name type="common">Pacific oyster</name>
    <name type="synonym">Crassostrea gigas</name>
    <dbReference type="NCBI Taxonomy" id="29159"/>
    <lineage>
        <taxon>Eukaryota</taxon>
        <taxon>Metazoa</taxon>
        <taxon>Spiralia</taxon>
        <taxon>Lophotrochozoa</taxon>
        <taxon>Mollusca</taxon>
        <taxon>Bivalvia</taxon>
        <taxon>Autobranchia</taxon>
        <taxon>Pteriomorphia</taxon>
        <taxon>Ostreida</taxon>
        <taxon>Ostreoidea</taxon>
        <taxon>Ostreidae</taxon>
        <taxon>Magallana</taxon>
    </lineage>
</organism>
<proteinExistence type="predicted"/>
<reference evidence="1" key="1">
    <citation type="journal article" date="2012" name="Nature">
        <title>The oyster genome reveals stress adaptation and complexity of shell formation.</title>
        <authorList>
            <person name="Zhang G."/>
            <person name="Fang X."/>
            <person name="Guo X."/>
            <person name="Li L."/>
            <person name="Luo R."/>
            <person name="Xu F."/>
            <person name="Yang P."/>
            <person name="Zhang L."/>
            <person name="Wang X."/>
            <person name="Qi H."/>
            <person name="Xiong Z."/>
            <person name="Que H."/>
            <person name="Xie Y."/>
            <person name="Holland P.W."/>
            <person name="Paps J."/>
            <person name="Zhu Y."/>
            <person name="Wu F."/>
            <person name="Chen Y."/>
            <person name="Wang J."/>
            <person name="Peng C."/>
            <person name="Meng J."/>
            <person name="Yang L."/>
            <person name="Liu J."/>
            <person name="Wen B."/>
            <person name="Zhang N."/>
            <person name="Huang Z."/>
            <person name="Zhu Q."/>
            <person name="Feng Y."/>
            <person name="Mount A."/>
            <person name="Hedgecock D."/>
            <person name="Xu Z."/>
            <person name="Liu Y."/>
            <person name="Domazet-Loso T."/>
            <person name="Du Y."/>
            <person name="Sun X."/>
            <person name="Zhang S."/>
            <person name="Liu B."/>
            <person name="Cheng P."/>
            <person name="Jiang X."/>
            <person name="Li J."/>
            <person name="Fan D."/>
            <person name="Wang W."/>
            <person name="Fu W."/>
            <person name="Wang T."/>
            <person name="Wang B."/>
            <person name="Zhang J."/>
            <person name="Peng Z."/>
            <person name="Li Y."/>
            <person name="Li N."/>
            <person name="Wang J."/>
            <person name="Chen M."/>
            <person name="He Y."/>
            <person name="Tan F."/>
            <person name="Song X."/>
            <person name="Zheng Q."/>
            <person name="Huang R."/>
            <person name="Yang H."/>
            <person name="Du X."/>
            <person name="Chen L."/>
            <person name="Yang M."/>
            <person name="Gaffney P.M."/>
            <person name="Wang S."/>
            <person name="Luo L."/>
            <person name="She Z."/>
            <person name="Ming Y."/>
            <person name="Huang W."/>
            <person name="Zhang S."/>
            <person name="Huang B."/>
            <person name="Zhang Y."/>
            <person name="Qu T."/>
            <person name="Ni P."/>
            <person name="Miao G."/>
            <person name="Wang J."/>
            <person name="Wang Q."/>
            <person name="Steinberg C.E."/>
            <person name="Wang H."/>
            <person name="Li N."/>
            <person name="Qian L."/>
            <person name="Zhang G."/>
            <person name="Li Y."/>
            <person name="Yang H."/>
            <person name="Liu X."/>
            <person name="Wang J."/>
            <person name="Yin Y."/>
            <person name="Wang J."/>
        </authorList>
    </citation>
    <scope>NUCLEOTIDE SEQUENCE [LARGE SCALE GENOMIC DNA]</scope>
    <source>
        <strain evidence="1">05x7-T-G4-1.051#20</strain>
    </source>
</reference>
<evidence type="ECO:0000313" key="1">
    <source>
        <dbReference type="EMBL" id="EKC28369.1"/>
    </source>
</evidence>
<gene>
    <name evidence="1" type="ORF">CGI_10023750</name>
</gene>
<protein>
    <submittedName>
        <fullName evidence="1">Uncharacterized protein</fullName>
    </submittedName>
</protein>
<sequence length="87" mass="9975">MPLMGSTSTWFQTLQPPCASVTVFRTLLQERFHPTTYGVPLMGIRQEMDETTNTYIERAERIGLGHPIDEQYKVQATASGLLEMWRN</sequence>
<name>K1QAR7_MAGGI</name>